<feature type="domain" description="DUF7336" evidence="1">
    <location>
        <begin position="2"/>
        <end position="67"/>
    </location>
</feature>
<evidence type="ECO:0000313" key="3">
    <source>
        <dbReference type="Proteomes" id="UP000236738"/>
    </source>
</evidence>
<dbReference type="InterPro" id="IPR055760">
    <property type="entry name" value="DUF7336"/>
</dbReference>
<dbReference type="Proteomes" id="UP000236738">
    <property type="component" value="Unassembled WGS sequence"/>
</dbReference>
<protein>
    <recommendedName>
        <fullName evidence="1">DUF7336 domain-containing protein</fullName>
    </recommendedName>
</protein>
<proteinExistence type="predicted"/>
<gene>
    <name evidence="2" type="ORF">SAMN05421847_1791</name>
</gene>
<sequence>MKTVFILHHSYELEEYEETKLIGAYSTREQTELAINRLKDKNGFKYRPDAFEISEYELDQDNWTEGFATMTTIQVKSKNDTWITVQAECLPNNQYQICELYENDLLGEFKHLDIVECEEKENDLFAVKLISKSDTQSRNDER</sequence>
<evidence type="ECO:0000259" key="1">
    <source>
        <dbReference type="Pfam" id="PF24024"/>
    </source>
</evidence>
<name>A0A1H5YP01_9FLAO</name>
<dbReference type="Pfam" id="PF24024">
    <property type="entry name" value="DUF7336"/>
    <property type="match status" value="1"/>
</dbReference>
<accession>A0A1H5YP01</accession>
<reference evidence="3" key="1">
    <citation type="submission" date="2016-10" db="EMBL/GenBank/DDBJ databases">
        <authorList>
            <person name="Varghese N."/>
            <person name="Submissions S."/>
        </authorList>
    </citation>
    <scope>NUCLEOTIDE SEQUENCE [LARGE SCALE GENOMIC DNA]</scope>
    <source>
        <strain evidence="3">DSM 21580</strain>
    </source>
</reference>
<keyword evidence="3" id="KW-1185">Reference proteome</keyword>
<organism evidence="2 3">
    <name type="scientific">Halpernia humi</name>
    <dbReference type="NCBI Taxonomy" id="493375"/>
    <lineage>
        <taxon>Bacteria</taxon>
        <taxon>Pseudomonadati</taxon>
        <taxon>Bacteroidota</taxon>
        <taxon>Flavobacteriia</taxon>
        <taxon>Flavobacteriales</taxon>
        <taxon>Weeksellaceae</taxon>
        <taxon>Chryseobacterium group</taxon>
        <taxon>Halpernia</taxon>
    </lineage>
</organism>
<evidence type="ECO:0000313" key="2">
    <source>
        <dbReference type="EMBL" id="SEG25392.1"/>
    </source>
</evidence>
<dbReference type="AlphaFoldDB" id="A0A1H5YP01"/>
<dbReference type="RefSeq" id="WP_185116960.1">
    <property type="nucleotide sequence ID" value="NZ_FNUS01000004.1"/>
</dbReference>
<dbReference type="EMBL" id="FNUS01000004">
    <property type="protein sequence ID" value="SEG25392.1"/>
    <property type="molecule type" value="Genomic_DNA"/>
</dbReference>